<dbReference type="GO" id="GO:0070536">
    <property type="term" value="P:protein K63-linked deubiquitination"/>
    <property type="evidence" value="ECO:0007669"/>
    <property type="project" value="InterPro"/>
</dbReference>
<evidence type="ECO:0000313" key="10">
    <source>
        <dbReference type="Proteomes" id="UP000291343"/>
    </source>
</evidence>
<dbReference type="EMBL" id="QKKF02022824">
    <property type="protein sequence ID" value="RZF38013.1"/>
    <property type="molecule type" value="Genomic_DNA"/>
</dbReference>
<evidence type="ECO:0000256" key="7">
    <source>
        <dbReference type="ARBA" id="ARBA00023049"/>
    </source>
</evidence>
<comment type="caution">
    <text evidence="9">The sequence shown here is derived from an EMBL/GenBank/DDBJ whole genome shotgun (WGS) entry which is preliminary data.</text>
</comment>
<comment type="similarity">
    <text evidence="1">Belongs to the peptidase M67A family. BRCC36 subfamily.</text>
</comment>
<gene>
    <name evidence="9" type="ORF">LSTR_LSTR006412</name>
</gene>
<evidence type="ECO:0000256" key="6">
    <source>
        <dbReference type="ARBA" id="ARBA00022833"/>
    </source>
</evidence>
<dbReference type="InParanoid" id="A0A482WWZ5"/>
<keyword evidence="10" id="KW-1185">Reference proteome</keyword>
<dbReference type="InterPro" id="IPR040749">
    <property type="entry name" value="BRCC36_C"/>
</dbReference>
<keyword evidence="2" id="KW-0645">Protease</keyword>
<protein>
    <recommendedName>
        <fullName evidence="8">MPN domain-containing protein</fullName>
    </recommendedName>
</protein>
<dbReference type="GO" id="GO:0070552">
    <property type="term" value="C:BRISC complex"/>
    <property type="evidence" value="ECO:0007669"/>
    <property type="project" value="InterPro"/>
</dbReference>
<sequence>MPLSAVYLTEDLKMACLQLALSTEKEEVIGLLIGETKSVGDKNEAHISSLIIPRRLDKKKDRVEICDEQLVLATDYAAQLADKLGCEMRVLGWYHSHPHITVWPSHVDVNTQANYQLMDSDFVGIICSVFSEDKNSKSWDVQLTCFQSRPSDGDDGHPYVRLEIPLYIKSAEHSESNCLETICGLQEILQMEEMDFYSETDNENLDVMTKIHNEMVLTKTLHHIVETISLPLLKTLETQLAVYKHRHSLLEKQKGLLDWTEKKS</sequence>
<dbReference type="STRING" id="195883.A0A482WWZ5"/>
<accession>A0A482WWZ5</accession>
<dbReference type="GO" id="GO:0006508">
    <property type="term" value="P:proteolysis"/>
    <property type="evidence" value="ECO:0007669"/>
    <property type="project" value="UniProtKB-KW"/>
</dbReference>
<dbReference type="Pfam" id="PF18110">
    <property type="entry name" value="BRCC36_C"/>
    <property type="match status" value="1"/>
</dbReference>
<organism evidence="9 10">
    <name type="scientific">Laodelphax striatellus</name>
    <name type="common">Small brown planthopper</name>
    <name type="synonym">Delphax striatella</name>
    <dbReference type="NCBI Taxonomy" id="195883"/>
    <lineage>
        <taxon>Eukaryota</taxon>
        <taxon>Metazoa</taxon>
        <taxon>Ecdysozoa</taxon>
        <taxon>Arthropoda</taxon>
        <taxon>Hexapoda</taxon>
        <taxon>Insecta</taxon>
        <taxon>Pterygota</taxon>
        <taxon>Neoptera</taxon>
        <taxon>Paraneoptera</taxon>
        <taxon>Hemiptera</taxon>
        <taxon>Auchenorrhyncha</taxon>
        <taxon>Fulgoroidea</taxon>
        <taxon>Delphacidae</taxon>
        <taxon>Criomorphinae</taxon>
        <taxon>Laodelphax</taxon>
    </lineage>
</organism>
<dbReference type="SMART" id="SM00232">
    <property type="entry name" value="JAB_MPN"/>
    <property type="match status" value="1"/>
</dbReference>
<evidence type="ECO:0000256" key="5">
    <source>
        <dbReference type="ARBA" id="ARBA00022801"/>
    </source>
</evidence>
<keyword evidence="7" id="KW-0482">Metalloprotease</keyword>
<evidence type="ECO:0000256" key="2">
    <source>
        <dbReference type="ARBA" id="ARBA00022670"/>
    </source>
</evidence>
<evidence type="ECO:0000313" key="9">
    <source>
        <dbReference type="EMBL" id="RZF38013.1"/>
    </source>
</evidence>
<dbReference type="InterPro" id="IPR033860">
    <property type="entry name" value="MPN_BRCC36"/>
</dbReference>
<feature type="domain" description="MPN" evidence="8">
    <location>
        <begin position="6"/>
        <end position="152"/>
    </location>
</feature>
<dbReference type="InterPro" id="IPR037518">
    <property type="entry name" value="MPN"/>
</dbReference>
<dbReference type="PANTHER" id="PTHR10410">
    <property type="entry name" value="EUKARYOTIC TRANSLATION INITIATION FACTOR 3 -RELATED"/>
    <property type="match status" value="1"/>
</dbReference>
<dbReference type="Gene3D" id="3.40.140.10">
    <property type="entry name" value="Cytidine Deaminase, domain 2"/>
    <property type="match status" value="1"/>
</dbReference>
<dbReference type="Proteomes" id="UP000291343">
    <property type="component" value="Unassembled WGS sequence"/>
</dbReference>
<keyword evidence="4" id="KW-0833">Ubl conjugation pathway</keyword>
<dbReference type="PROSITE" id="PS50249">
    <property type="entry name" value="MPN"/>
    <property type="match status" value="1"/>
</dbReference>
<dbReference type="CDD" id="cd08068">
    <property type="entry name" value="MPN_BRCC36"/>
    <property type="match status" value="1"/>
</dbReference>
<dbReference type="SMR" id="A0A482WWZ5"/>
<name>A0A482WWZ5_LAOST</name>
<dbReference type="GO" id="GO:0008237">
    <property type="term" value="F:metallopeptidase activity"/>
    <property type="evidence" value="ECO:0007669"/>
    <property type="project" value="UniProtKB-KW"/>
</dbReference>
<dbReference type="AlphaFoldDB" id="A0A482WWZ5"/>
<keyword evidence="5" id="KW-0378">Hydrolase</keyword>
<reference evidence="9 10" key="1">
    <citation type="journal article" date="2017" name="Gigascience">
        <title>Genome sequence of the small brown planthopper, Laodelphax striatellus.</title>
        <authorList>
            <person name="Zhu J."/>
            <person name="Jiang F."/>
            <person name="Wang X."/>
            <person name="Yang P."/>
            <person name="Bao Y."/>
            <person name="Zhao W."/>
            <person name="Wang W."/>
            <person name="Lu H."/>
            <person name="Wang Q."/>
            <person name="Cui N."/>
            <person name="Li J."/>
            <person name="Chen X."/>
            <person name="Luo L."/>
            <person name="Yu J."/>
            <person name="Kang L."/>
            <person name="Cui F."/>
        </authorList>
    </citation>
    <scope>NUCLEOTIDE SEQUENCE [LARGE SCALE GENOMIC DNA]</scope>
    <source>
        <strain evidence="9">Lst14</strain>
    </source>
</reference>
<evidence type="ECO:0000256" key="4">
    <source>
        <dbReference type="ARBA" id="ARBA00022786"/>
    </source>
</evidence>
<dbReference type="GO" id="GO:0004843">
    <property type="term" value="F:cysteine-type deubiquitinase activity"/>
    <property type="evidence" value="ECO:0007669"/>
    <property type="project" value="InterPro"/>
</dbReference>
<dbReference type="GO" id="GO:0046872">
    <property type="term" value="F:metal ion binding"/>
    <property type="evidence" value="ECO:0007669"/>
    <property type="project" value="UniProtKB-KW"/>
</dbReference>
<evidence type="ECO:0000259" key="8">
    <source>
        <dbReference type="PROSITE" id="PS50249"/>
    </source>
</evidence>
<proteinExistence type="inferred from homology"/>
<dbReference type="InterPro" id="IPR000555">
    <property type="entry name" value="JAMM/MPN+_dom"/>
</dbReference>
<dbReference type="SUPFAM" id="SSF102712">
    <property type="entry name" value="JAB1/MPN domain"/>
    <property type="match status" value="1"/>
</dbReference>
<dbReference type="InterPro" id="IPR050242">
    <property type="entry name" value="JAMM_MPN+_peptidase_M67A"/>
</dbReference>
<keyword evidence="6" id="KW-0862">Zinc</keyword>
<dbReference type="GO" id="GO:0070531">
    <property type="term" value="C:BRCA1-A complex"/>
    <property type="evidence" value="ECO:0007669"/>
    <property type="project" value="InterPro"/>
</dbReference>
<dbReference type="OrthoDB" id="446074at2759"/>
<dbReference type="GO" id="GO:0006281">
    <property type="term" value="P:DNA repair"/>
    <property type="evidence" value="ECO:0007669"/>
    <property type="project" value="InterPro"/>
</dbReference>
<evidence type="ECO:0000256" key="1">
    <source>
        <dbReference type="ARBA" id="ARBA00008021"/>
    </source>
</evidence>
<dbReference type="Pfam" id="PF01398">
    <property type="entry name" value="JAB"/>
    <property type="match status" value="1"/>
</dbReference>
<evidence type="ECO:0000256" key="3">
    <source>
        <dbReference type="ARBA" id="ARBA00022723"/>
    </source>
</evidence>
<keyword evidence="3" id="KW-0479">Metal-binding</keyword>